<reference evidence="6 7" key="1">
    <citation type="journal article" date="2020" name="Antonie Van Leeuwenhoek">
        <title>Stenotrophomonas cyclobalanopsidis sp. nov., isolated from the leaf spot disease of Cyclobalanopsis patelliformis.</title>
        <authorList>
            <person name="Bian D.R."/>
            <person name="Xue H."/>
            <person name="Piao C.G."/>
            <person name="Li Y."/>
        </authorList>
    </citation>
    <scope>NUCLEOTIDE SEQUENCE [LARGE SCALE GENOMIC DNA]</scope>
    <source>
        <strain evidence="6 7">TPQG1-4</strain>
    </source>
</reference>
<dbReference type="EMBL" id="VYKI01000024">
    <property type="protein sequence ID" value="KAA8995192.1"/>
    <property type="molecule type" value="Genomic_DNA"/>
</dbReference>
<evidence type="ECO:0000256" key="2">
    <source>
        <dbReference type="ARBA" id="ARBA00022692"/>
    </source>
</evidence>
<dbReference type="InterPro" id="IPR007593">
    <property type="entry name" value="CD225/Dispanin_fam"/>
</dbReference>
<accession>A0ABQ6SXV2</accession>
<protein>
    <submittedName>
        <fullName evidence="6">CD225/dispanin family protein</fullName>
    </submittedName>
</protein>
<keyword evidence="3 5" id="KW-1133">Transmembrane helix</keyword>
<dbReference type="Proteomes" id="UP000326367">
    <property type="component" value="Unassembled WGS sequence"/>
</dbReference>
<keyword evidence="7" id="KW-1185">Reference proteome</keyword>
<evidence type="ECO:0000313" key="7">
    <source>
        <dbReference type="Proteomes" id="UP000326367"/>
    </source>
</evidence>
<evidence type="ECO:0000313" key="6">
    <source>
        <dbReference type="EMBL" id="KAA8995192.1"/>
    </source>
</evidence>
<sequence>MNQPPSLGRPVHIPNHLVWAILTTLFCCLPLGVVSIVYASQVDGLRAADDLPGAYAASRKAGGWAVASAVALPVLFLLWLGLFGGLAVLGALSEH</sequence>
<proteinExistence type="predicted"/>
<gene>
    <name evidence="6" type="ORF">FJU31_15310</name>
</gene>
<dbReference type="PANTHER" id="PTHR14948">
    <property type="entry name" value="NG5"/>
    <property type="match status" value="1"/>
</dbReference>
<organism evidence="6 7">
    <name type="scientific">Stenotrophomonas cyclobalanopsidis</name>
    <dbReference type="NCBI Taxonomy" id="2771362"/>
    <lineage>
        <taxon>Bacteria</taxon>
        <taxon>Pseudomonadati</taxon>
        <taxon>Pseudomonadota</taxon>
        <taxon>Gammaproteobacteria</taxon>
        <taxon>Lysobacterales</taxon>
        <taxon>Lysobacteraceae</taxon>
        <taxon>Stenotrophomonas</taxon>
    </lineage>
</organism>
<feature type="transmembrane region" description="Helical" evidence="5">
    <location>
        <begin position="17"/>
        <end position="40"/>
    </location>
</feature>
<evidence type="ECO:0000256" key="5">
    <source>
        <dbReference type="SAM" id="Phobius"/>
    </source>
</evidence>
<name>A0ABQ6SXV2_9GAMM</name>
<evidence type="ECO:0000256" key="1">
    <source>
        <dbReference type="ARBA" id="ARBA00004370"/>
    </source>
</evidence>
<feature type="transmembrane region" description="Helical" evidence="5">
    <location>
        <begin position="61"/>
        <end position="92"/>
    </location>
</feature>
<comment type="subcellular location">
    <subcellularLocation>
        <location evidence="1">Membrane</location>
    </subcellularLocation>
</comment>
<dbReference type="PANTHER" id="PTHR14948:SF25">
    <property type="entry name" value="DUF4190 DOMAIN-CONTAINING PROTEIN"/>
    <property type="match status" value="1"/>
</dbReference>
<keyword evidence="4 5" id="KW-0472">Membrane</keyword>
<evidence type="ECO:0000256" key="4">
    <source>
        <dbReference type="ARBA" id="ARBA00023136"/>
    </source>
</evidence>
<dbReference type="InterPro" id="IPR051423">
    <property type="entry name" value="CD225/Dispanin"/>
</dbReference>
<comment type="caution">
    <text evidence="6">The sequence shown here is derived from an EMBL/GenBank/DDBJ whole genome shotgun (WGS) entry which is preliminary data.</text>
</comment>
<dbReference type="Pfam" id="PF04505">
    <property type="entry name" value="CD225"/>
    <property type="match status" value="1"/>
</dbReference>
<keyword evidence="2 5" id="KW-0812">Transmembrane</keyword>
<evidence type="ECO:0000256" key="3">
    <source>
        <dbReference type="ARBA" id="ARBA00022989"/>
    </source>
</evidence>
<dbReference type="RefSeq" id="WP_150455508.1">
    <property type="nucleotide sequence ID" value="NZ_VYKI01000024.1"/>
</dbReference>